<evidence type="ECO:0000256" key="1">
    <source>
        <dbReference type="ARBA" id="ARBA00004430"/>
    </source>
</evidence>
<evidence type="ECO:0000256" key="3">
    <source>
        <dbReference type="ARBA" id="ARBA00023212"/>
    </source>
</evidence>
<reference evidence="8 9" key="1">
    <citation type="journal article" date="2019" name="PLoS Pathog.">
        <title>Genome sequence of the bovine parasite Schistosoma bovis Tanzania.</title>
        <authorList>
            <person name="Oey H."/>
            <person name="Zakrzewski M."/>
            <person name="Gobert G."/>
            <person name="Gravermann K."/>
            <person name="Stoye J."/>
            <person name="Jones M."/>
            <person name="Mcmanus D."/>
            <person name="Krause L."/>
        </authorList>
    </citation>
    <scope>NUCLEOTIDE SEQUENCE [LARGE SCALE GENOMIC DNA]</scope>
    <source>
        <strain evidence="8 9">TAN1997</strain>
    </source>
</reference>
<dbReference type="EMBL" id="QMKO01001439">
    <property type="protein sequence ID" value="RTG90547.1"/>
    <property type="molecule type" value="Genomic_DNA"/>
</dbReference>
<keyword evidence="3" id="KW-0206">Cytoskeleton</keyword>
<dbReference type="GO" id="GO:0005930">
    <property type="term" value="C:axoneme"/>
    <property type="evidence" value="ECO:0007669"/>
    <property type="project" value="UniProtKB-SubCell"/>
</dbReference>
<evidence type="ECO:0000256" key="2">
    <source>
        <dbReference type="ARBA" id="ARBA00022490"/>
    </source>
</evidence>
<name>A0A430QSC9_SCHBO</name>
<evidence type="ECO:0000313" key="8">
    <source>
        <dbReference type="EMBL" id="RTG90547.1"/>
    </source>
</evidence>
<evidence type="ECO:0000256" key="5">
    <source>
        <dbReference type="ARBA" id="ARBA00029468"/>
    </source>
</evidence>
<evidence type="ECO:0000256" key="4">
    <source>
        <dbReference type="ARBA" id="ARBA00023273"/>
    </source>
</evidence>
<comment type="caution">
    <text evidence="8">The sequence shown here is derived from an EMBL/GenBank/DDBJ whole genome shotgun (WGS) entry which is preliminary data.</text>
</comment>
<dbReference type="Gene3D" id="3.70.10.10">
    <property type="match status" value="1"/>
</dbReference>
<protein>
    <recommendedName>
        <fullName evidence="6">Cilia- and flagella-associated protein 91</fullName>
    </recommendedName>
</protein>
<dbReference type="PANTHER" id="PTHR22455">
    <property type="entry name" value="CILIA- AND FLAGELLA-ASSOCIATED PROTEIN 91"/>
    <property type="match status" value="1"/>
</dbReference>
<keyword evidence="4" id="KW-0966">Cell projection</keyword>
<dbReference type="PANTHER" id="PTHR22455:SF10">
    <property type="entry name" value="CILIA- AND FLAGELLA-ASSOCIATED PROTEIN 91"/>
    <property type="match status" value="1"/>
</dbReference>
<proteinExistence type="inferred from homology"/>
<keyword evidence="2" id="KW-0963">Cytoplasm</keyword>
<dbReference type="InterPro" id="IPR032840">
    <property type="entry name" value="CFAP91_dom"/>
</dbReference>
<accession>A0A430QSC9</accession>
<dbReference type="Pfam" id="PF14738">
    <property type="entry name" value="CFAP91"/>
    <property type="match status" value="1"/>
</dbReference>
<sequence>SSVTGHPRAVWHFIPVQVVPPRLWDEFVEPPDPDFNPSGNPKIMDITLDSLVGNQNITQIDLRPKRPVYISRYVQTMYRDSEAQTDPYSPLYVVNTGENLETLKLTSLSYGYGLPVGLFDVERIERARQRREIEENLPPYKDIANNLVQIAKRRKILEGLENREWYFREREVEAFGVVSSLRESTEVYECEELNEGFIGEPSIQLSYNLSNSLHRHHSDHSTPMLSSILSVILK</sequence>
<dbReference type="AlphaFoldDB" id="A0A430QSC9"/>
<evidence type="ECO:0000256" key="6">
    <source>
        <dbReference type="ARBA" id="ARBA00029555"/>
    </source>
</evidence>
<comment type="similarity">
    <text evidence="5">Belongs to the CFAP91 family.</text>
</comment>
<dbReference type="Proteomes" id="UP000290809">
    <property type="component" value="Unassembled WGS sequence"/>
</dbReference>
<dbReference type="STRING" id="6184.A0A430QSC9"/>
<feature type="domain" description="CFAP91" evidence="7">
    <location>
        <begin position="74"/>
        <end position="174"/>
    </location>
</feature>
<keyword evidence="9" id="KW-1185">Reference proteome</keyword>
<gene>
    <name evidence="8" type="ORF">DC041_0010070</name>
</gene>
<comment type="subcellular location">
    <subcellularLocation>
        <location evidence="1">Cytoplasm</location>
        <location evidence="1">Cytoskeleton</location>
        <location evidence="1">Cilium axoneme</location>
    </subcellularLocation>
</comment>
<feature type="non-terminal residue" evidence="8">
    <location>
        <position position="1"/>
    </location>
</feature>
<evidence type="ECO:0000259" key="7">
    <source>
        <dbReference type="Pfam" id="PF14738"/>
    </source>
</evidence>
<evidence type="ECO:0000313" key="9">
    <source>
        <dbReference type="Proteomes" id="UP000290809"/>
    </source>
</evidence>
<organism evidence="8 9">
    <name type="scientific">Schistosoma bovis</name>
    <name type="common">Blood fluke</name>
    <dbReference type="NCBI Taxonomy" id="6184"/>
    <lineage>
        <taxon>Eukaryota</taxon>
        <taxon>Metazoa</taxon>
        <taxon>Spiralia</taxon>
        <taxon>Lophotrochozoa</taxon>
        <taxon>Platyhelminthes</taxon>
        <taxon>Trematoda</taxon>
        <taxon>Digenea</taxon>
        <taxon>Strigeidida</taxon>
        <taxon>Schistosomatoidea</taxon>
        <taxon>Schistosomatidae</taxon>
        <taxon>Schistosoma</taxon>
    </lineage>
</organism>
<dbReference type="InterPro" id="IPR026720">
    <property type="entry name" value="CFAP91"/>
</dbReference>